<dbReference type="PROSITE" id="PS50405">
    <property type="entry name" value="GST_CTER"/>
    <property type="match status" value="1"/>
</dbReference>
<dbReference type="InterPro" id="IPR010987">
    <property type="entry name" value="Glutathione-S-Trfase_C-like"/>
</dbReference>
<proteinExistence type="predicted"/>
<dbReference type="RefSeq" id="XP_052122373.1">
    <property type="nucleotide sequence ID" value="XM_052266413.1"/>
</dbReference>
<dbReference type="OrthoDB" id="19141at2759"/>
<dbReference type="AlphaFoldDB" id="A0A9C6WZ45"/>
<accession>A0A9C6WZ45</accession>
<dbReference type="GeneID" id="113216862"/>
<name>A0A9C6WZ45_FRAOC</name>
<dbReference type="CTD" id="246507"/>
<keyword evidence="3" id="KW-0648">Protein biosynthesis</keyword>
<feature type="domain" description="GST C-terminal" evidence="1">
    <location>
        <begin position="50"/>
        <end position="172"/>
    </location>
</feature>
<dbReference type="InterPro" id="IPR042450">
    <property type="entry name" value="EEF1E1"/>
</dbReference>
<dbReference type="Pfam" id="PF21972">
    <property type="entry name" value="Arc1p_N_like"/>
    <property type="match status" value="1"/>
</dbReference>
<dbReference type="PANTHER" id="PTHR44490:SF1">
    <property type="entry name" value="EUKARYOTIC TRANSLATION ELONGATION FACTOR 1 EPSILON-1"/>
    <property type="match status" value="1"/>
</dbReference>
<dbReference type="GO" id="GO:0017101">
    <property type="term" value="C:aminoacyl-tRNA synthetase multienzyme complex"/>
    <property type="evidence" value="ECO:0007669"/>
    <property type="project" value="InterPro"/>
</dbReference>
<protein>
    <submittedName>
        <fullName evidence="3">Eukaryotic translation elongation factor 1 epsilon-1</fullName>
    </submittedName>
</protein>
<dbReference type="Gene3D" id="1.20.1050.10">
    <property type="match status" value="1"/>
</dbReference>
<evidence type="ECO:0000313" key="3">
    <source>
        <dbReference type="RefSeq" id="XP_052122373.1"/>
    </source>
</evidence>
<dbReference type="PANTHER" id="PTHR44490">
    <property type="entry name" value="EUKARYOTIC TRANSLATION ELONGATION FACTOR 1 EPSILON-1"/>
    <property type="match status" value="1"/>
</dbReference>
<dbReference type="CDD" id="cd10305">
    <property type="entry name" value="GST_C_AIMP3"/>
    <property type="match status" value="1"/>
</dbReference>
<dbReference type="GO" id="GO:0005634">
    <property type="term" value="C:nucleus"/>
    <property type="evidence" value="ECO:0007669"/>
    <property type="project" value="TreeGrafter"/>
</dbReference>
<dbReference type="InterPro" id="IPR036282">
    <property type="entry name" value="Glutathione-S-Trfase_C_sf"/>
</dbReference>
<evidence type="ECO:0000313" key="2">
    <source>
        <dbReference type="Proteomes" id="UP000504606"/>
    </source>
</evidence>
<dbReference type="Proteomes" id="UP000504606">
    <property type="component" value="Unplaced"/>
</dbReference>
<evidence type="ECO:0000259" key="1">
    <source>
        <dbReference type="PROSITE" id="PS50405"/>
    </source>
</evidence>
<dbReference type="InterPro" id="IPR053837">
    <property type="entry name" value="AIMP3/p18_C"/>
</dbReference>
<dbReference type="GO" id="GO:0005737">
    <property type="term" value="C:cytoplasm"/>
    <property type="evidence" value="ECO:0007669"/>
    <property type="project" value="TreeGrafter"/>
</dbReference>
<organism evidence="2 3">
    <name type="scientific">Frankliniella occidentalis</name>
    <name type="common">Western flower thrips</name>
    <name type="synonym">Euthrips occidentalis</name>
    <dbReference type="NCBI Taxonomy" id="133901"/>
    <lineage>
        <taxon>Eukaryota</taxon>
        <taxon>Metazoa</taxon>
        <taxon>Ecdysozoa</taxon>
        <taxon>Arthropoda</taxon>
        <taxon>Hexapoda</taxon>
        <taxon>Insecta</taxon>
        <taxon>Pterygota</taxon>
        <taxon>Neoptera</taxon>
        <taxon>Paraneoptera</taxon>
        <taxon>Thysanoptera</taxon>
        <taxon>Terebrantia</taxon>
        <taxon>Thripoidea</taxon>
        <taxon>Thripidae</taxon>
        <taxon>Frankliniella</taxon>
    </lineage>
</organism>
<keyword evidence="3" id="KW-0251">Elongation factor</keyword>
<dbReference type="KEGG" id="foc:113216862"/>
<gene>
    <name evidence="3" type="primary">LOC113216862</name>
</gene>
<dbReference type="SUPFAM" id="SSF47616">
    <property type="entry name" value="GST C-terminal domain-like"/>
    <property type="match status" value="1"/>
</dbReference>
<keyword evidence="2" id="KW-1185">Reference proteome</keyword>
<dbReference type="GO" id="GO:0003746">
    <property type="term" value="F:translation elongation factor activity"/>
    <property type="evidence" value="ECO:0007669"/>
    <property type="project" value="UniProtKB-KW"/>
</dbReference>
<reference evidence="3" key="1">
    <citation type="submission" date="2025-08" db="UniProtKB">
        <authorList>
            <consortium name="RefSeq"/>
        </authorList>
    </citation>
    <scope>IDENTIFICATION</scope>
    <source>
        <tissue evidence="3">Whole organism</tissue>
    </source>
</reference>
<sequence>MVQCNLENFKKISKSLDESINVKKYNEADILKVYSLNKTHDGSLPGFCASLVMLAKKSKQLHLLGDSPEDQAVVRQWLEYAVSTANYVDVPNVSRQVLKDINTNLSERTFVAGNFRSLADIVLYHLLHQVVVSLTFQEKEQFVHLSRWYNNLQQDGSIRGPNPLLTFSRTLLY</sequence>
<dbReference type="GO" id="GO:0043517">
    <property type="term" value="P:positive regulation of DNA damage response, signal transduction by p53 class mediator"/>
    <property type="evidence" value="ECO:0007669"/>
    <property type="project" value="InterPro"/>
</dbReference>
<dbReference type="InterPro" id="IPR053836">
    <property type="entry name" value="Arc1-like_N"/>
</dbReference>